<dbReference type="InParanoid" id="Q025M7"/>
<organism evidence="4">
    <name type="scientific">Solibacter usitatus (strain Ellin6076)</name>
    <dbReference type="NCBI Taxonomy" id="234267"/>
    <lineage>
        <taxon>Bacteria</taxon>
        <taxon>Pseudomonadati</taxon>
        <taxon>Acidobacteriota</taxon>
        <taxon>Terriglobia</taxon>
        <taxon>Bryobacterales</taxon>
        <taxon>Solibacteraceae</taxon>
        <taxon>Candidatus Solibacter</taxon>
    </lineage>
</organism>
<dbReference type="STRING" id="234267.Acid_2303"/>
<evidence type="ECO:0000259" key="3">
    <source>
        <dbReference type="SMART" id="SM00382"/>
    </source>
</evidence>
<evidence type="ECO:0000313" key="4">
    <source>
        <dbReference type="EMBL" id="ABJ83292.1"/>
    </source>
</evidence>
<dbReference type="OrthoDB" id="9809379at2"/>
<keyword evidence="1" id="KW-0547">Nucleotide-binding</keyword>
<proteinExistence type="predicted"/>
<dbReference type="KEGG" id="sus:Acid_2303"/>
<dbReference type="PANTHER" id="PTHR23077">
    <property type="entry name" value="AAA-FAMILY ATPASE"/>
    <property type="match status" value="1"/>
</dbReference>
<dbReference type="GO" id="GO:0016887">
    <property type="term" value="F:ATP hydrolysis activity"/>
    <property type="evidence" value="ECO:0007669"/>
    <property type="project" value="InterPro"/>
</dbReference>
<dbReference type="SUPFAM" id="SSF52540">
    <property type="entry name" value="P-loop containing nucleoside triphosphate hydrolases"/>
    <property type="match status" value="2"/>
</dbReference>
<dbReference type="Pfam" id="PF00004">
    <property type="entry name" value="AAA"/>
    <property type="match status" value="1"/>
</dbReference>
<dbReference type="InterPro" id="IPR003959">
    <property type="entry name" value="ATPase_AAA_core"/>
</dbReference>
<dbReference type="eggNOG" id="COG1222">
    <property type="taxonomic scope" value="Bacteria"/>
</dbReference>
<feature type="domain" description="AAA+ ATPase" evidence="3">
    <location>
        <begin position="265"/>
        <end position="393"/>
    </location>
</feature>
<protein>
    <submittedName>
        <fullName evidence="4">AAA ATPase, central domain protein</fullName>
    </submittedName>
</protein>
<dbReference type="PANTHER" id="PTHR23077:SF27">
    <property type="entry name" value="ATPASE FAMILY GENE 2 PROTEIN HOMOLOG A"/>
    <property type="match status" value="1"/>
</dbReference>
<dbReference type="InterPro" id="IPR027417">
    <property type="entry name" value="P-loop_NTPase"/>
</dbReference>
<dbReference type="InterPro" id="IPR003593">
    <property type="entry name" value="AAA+_ATPase"/>
</dbReference>
<dbReference type="GO" id="GO:0005737">
    <property type="term" value="C:cytoplasm"/>
    <property type="evidence" value="ECO:0007669"/>
    <property type="project" value="TreeGrafter"/>
</dbReference>
<dbReference type="EMBL" id="CP000473">
    <property type="protein sequence ID" value="ABJ83292.1"/>
    <property type="molecule type" value="Genomic_DNA"/>
</dbReference>
<accession>Q025M7</accession>
<dbReference type="Gene3D" id="3.40.50.300">
    <property type="entry name" value="P-loop containing nucleotide triphosphate hydrolases"/>
    <property type="match status" value="2"/>
</dbReference>
<dbReference type="GO" id="GO:0005524">
    <property type="term" value="F:ATP binding"/>
    <property type="evidence" value="ECO:0007669"/>
    <property type="project" value="UniProtKB-KW"/>
</dbReference>
<sequence>MKPNIKLTSVQQAAADRLSESLDAGNVVVLKGGPGSGKTTMLETVLAARGGVLLGARRFMDVLKTQAPAAIEESFLRMIEDAILSNDLVLVDDLHLLTNIVESRGYPRSYLLDAALTGILAEAGVLGCKLVFAVEDEAPWPVQRRAYLAAIAEFTPDDYAAICRAHIKDDTSLDYARIHRFSPCLTAYQLKNASIWLARRPDLNTDTFMDYLRSQDMTSNVELQEVPPVNWKDLKGVDDVIRALEAKIALPFENDALAGELGLKPKRGVLLAGPPGTGKTTIGRALAHRLKSKFFLIDGTVVAGTGDFYCQVRQIFEAARRNAPSVIFIDDTDVIFEGDGDPGLYRYLLTMLDGLESASAGRVCVMMTAMNPGALPAAMLRSGRVELWLETRLPDAGAREQILRARLAGVPGAIGGADALRLASATHGLTGADLNAVVEDAKLLFAHDVSRSVEPRAAEAYFLDAIAELRATRRTYATRIGF</sequence>
<dbReference type="Gene3D" id="1.10.8.60">
    <property type="match status" value="1"/>
</dbReference>
<name>Q025M7_SOLUE</name>
<feature type="domain" description="AAA+ ATPase" evidence="3">
    <location>
        <begin position="24"/>
        <end position="136"/>
    </location>
</feature>
<evidence type="ECO:0000256" key="2">
    <source>
        <dbReference type="ARBA" id="ARBA00022840"/>
    </source>
</evidence>
<evidence type="ECO:0000256" key="1">
    <source>
        <dbReference type="ARBA" id="ARBA00022741"/>
    </source>
</evidence>
<reference evidence="4" key="1">
    <citation type="submission" date="2006-10" db="EMBL/GenBank/DDBJ databases">
        <title>Complete sequence of Solibacter usitatus Ellin6076.</title>
        <authorList>
            <consortium name="US DOE Joint Genome Institute"/>
            <person name="Copeland A."/>
            <person name="Lucas S."/>
            <person name="Lapidus A."/>
            <person name="Barry K."/>
            <person name="Detter J.C."/>
            <person name="Glavina del Rio T."/>
            <person name="Hammon N."/>
            <person name="Israni S."/>
            <person name="Dalin E."/>
            <person name="Tice H."/>
            <person name="Pitluck S."/>
            <person name="Thompson L.S."/>
            <person name="Brettin T."/>
            <person name="Bruce D."/>
            <person name="Han C."/>
            <person name="Tapia R."/>
            <person name="Gilna P."/>
            <person name="Schmutz J."/>
            <person name="Larimer F."/>
            <person name="Land M."/>
            <person name="Hauser L."/>
            <person name="Kyrpides N."/>
            <person name="Mikhailova N."/>
            <person name="Janssen P.H."/>
            <person name="Kuske C.R."/>
            <person name="Richardson P."/>
        </authorList>
    </citation>
    <scope>NUCLEOTIDE SEQUENCE</scope>
    <source>
        <strain evidence="4">Ellin6076</strain>
    </source>
</reference>
<dbReference type="HOGENOM" id="CLU_523518_0_0_0"/>
<dbReference type="AlphaFoldDB" id="Q025M7"/>
<dbReference type="SMART" id="SM00382">
    <property type="entry name" value="AAA"/>
    <property type="match status" value="2"/>
</dbReference>
<gene>
    <name evidence="4" type="ordered locus">Acid_2303</name>
</gene>
<dbReference type="InterPro" id="IPR050168">
    <property type="entry name" value="AAA_ATPase_domain"/>
</dbReference>
<keyword evidence="2" id="KW-0067">ATP-binding</keyword>